<gene>
    <name evidence="4" type="ORF">THMIRHAT_14840</name>
</gene>
<dbReference type="SMART" id="SM01012">
    <property type="entry name" value="ANTAR"/>
    <property type="match status" value="1"/>
</dbReference>
<evidence type="ECO:0000313" key="4">
    <source>
        <dbReference type="EMBL" id="BBP43738.1"/>
    </source>
</evidence>
<dbReference type="AlphaFoldDB" id="A0A6F8PNW0"/>
<dbReference type="Proteomes" id="UP000501466">
    <property type="component" value="Chromosome"/>
</dbReference>
<feature type="modified residue" description="4-aspartylphosphate" evidence="1">
    <location>
        <position position="55"/>
    </location>
</feature>
<dbReference type="GO" id="GO:0003723">
    <property type="term" value="F:RNA binding"/>
    <property type="evidence" value="ECO:0007669"/>
    <property type="project" value="InterPro"/>
</dbReference>
<name>A0A6F8PNW0_9GAMM</name>
<evidence type="ECO:0000313" key="5">
    <source>
        <dbReference type="Proteomes" id="UP000501466"/>
    </source>
</evidence>
<dbReference type="InterPro" id="IPR005561">
    <property type="entry name" value="ANTAR"/>
</dbReference>
<dbReference type="PIRSF" id="PIRSF036382">
    <property type="entry name" value="RR_antiterm"/>
    <property type="match status" value="1"/>
</dbReference>
<evidence type="ECO:0000259" key="3">
    <source>
        <dbReference type="PROSITE" id="PS50921"/>
    </source>
</evidence>
<organism evidence="4 5">
    <name type="scientific">Thiosulfativibrio zosterae</name>
    <dbReference type="NCBI Taxonomy" id="2675053"/>
    <lineage>
        <taxon>Bacteria</taxon>
        <taxon>Pseudomonadati</taxon>
        <taxon>Pseudomonadota</taxon>
        <taxon>Gammaproteobacteria</taxon>
        <taxon>Thiotrichales</taxon>
        <taxon>Piscirickettsiaceae</taxon>
        <taxon>Thiosulfativibrio</taxon>
    </lineage>
</organism>
<dbReference type="SUPFAM" id="SSF52172">
    <property type="entry name" value="CheY-like"/>
    <property type="match status" value="1"/>
</dbReference>
<dbReference type="EMBL" id="AP021888">
    <property type="protein sequence ID" value="BBP43738.1"/>
    <property type="molecule type" value="Genomic_DNA"/>
</dbReference>
<dbReference type="Pfam" id="PF03861">
    <property type="entry name" value="ANTAR"/>
    <property type="match status" value="1"/>
</dbReference>
<protein>
    <submittedName>
        <fullName evidence="4">Two-component system response regulator</fullName>
    </submittedName>
</protein>
<dbReference type="PROSITE" id="PS50110">
    <property type="entry name" value="RESPONSE_REGULATORY"/>
    <property type="match status" value="1"/>
</dbReference>
<dbReference type="PROSITE" id="PS50921">
    <property type="entry name" value="ANTAR"/>
    <property type="match status" value="1"/>
</dbReference>
<dbReference type="Gene3D" id="1.10.10.10">
    <property type="entry name" value="Winged helix-like DNA-binding domain superfamily/Winged helix DNA-binding domain"/>
    <property type="match status" value="1"/>
</dbReference>
<dbReference type="GO" id="GO:0000160">
    <property type="term" value="P:phosphorelay signal transduction system"/>
    <property type="evidence" value="ECO:0007669"/>
    <property type="project" value="InterPro"/>
</dbReference>
<feature type="domain" description="Response regulatory" evidence="2">
    <location>
        <begin position="6"/>
        <end position="119"/>
    </location>
</feature>
<sequence>MRSNFEVLLVTDESSADEMHAGLIMSGAKKVHVASVSENILKLMNEFSPDLIVLDIKKPTAMLFEQFSFANEYCPKPIVCFSEERDTKIIEKSVKAGVTAYIVEGKDVKRLKPILDVAMMRFNECQAVKKELAQVKDKLSQRAVIEKAKGLLVQYKHMTEDVAYSTMRKMAMDQGKKIADIATEICNVIAALEENALKEKVQ</sequence>
<dbReference type="InterPro" id="IPR001789">
    <property type="entry name" value="Sig_transdc_resp-reg_receiver"/>
</dbReference>
<dbReference type="InterPro" id="IPR008327">
    <property type="entry name" value="Sig_transdc_resp-reg_antiterm"/>
</dbReference>
<dbReference type="Gene3D" id="3.40.50.2300">
    <property type="match status" value="1"/>
</dbReference>
<dbReference type="RefSeq" id="WP_173291514.1">
    <property type="nucleotide sequence ID" value="NZ_AP021888.1"/>
</dbReference>
<evidence type="ECO:0000259" key="2">
    <source>
        <dbReference type="PROSITE" id="PS50110"/>
    </source>
</evidence>
<feature type="domain" description="ANTAR" evidence="3">
    <location>
        <begin position="125"/>
        <end position="186"/>
    </location>
</feature>
<dbReference type="InterPro" id="IPR036388">
    <property type="entry name" value="WH-like_DNA-bd_sf"/>
</dbReference>
<dbReference type="InterPro" id="IPR011006">
    <property type="entry name" value="CheY-like_superfamily"/>
</dbReference>
<keyword evidence="1" id="KW-0597">Phosphoprotein</keyword>
<proteinExistence type="predicted"/>
<reference evidence="5" key="1">
    <citation type="submission" date="2019-11" db="EMBL/GenBank/DDBJ databases">
        <title>Isolation and characterization of two novel species in the genus Thiomicrorhabdus.</title>
        <authorList>
            <person name="Mochizuki J."/>
            <person name="Kojima H."/>
            <person name="Fukui M."/>
        </authorList>
    </citation>
    <scope>NUCLEOTIDE SEQUENCE [LARGE SCALE GENOMIC DNA]</scope>
    <source>
        <strain evidence="5">AkT22</strain>
    </source>
</reference>
<evidence type="ECO:0000256" key="1">
    <source>
        <dbReference type="PROSITE-ProRule" id="PRU00169"/>
    </source>
</evidence>
<accession>A0A6F8PNW0</accession>
<keyword evidence="5" id="KW-1185">Reference proteome</keyword>
<dbReference type="KEGG" id="tzo:THMIRHAT_14840"/>